<dbReference type="GO" id="GO:0016780">
    <property type="term" value="F:phosphotransferase activity, for other substituted phosphate groups"/>
    <property type="evidence" value="ECO:0007669"/>
    <property type="project" value="UniProtKB-UniRule"/>
</dbReference>
<dbReference type="GO" id="GO:0008654">
    <property type="term" value="P:phospholipid biosynthetic process"/>
    <property type="evidence" value="ECO:0007669"/>
    <property type="project" value="UniProtKB-UniRule"/>
</dbReference>
<feature type="binding site" evidence="17">
    <location>
        <position position="86"/>
    </location>
    <ligand>
        <name>Mg(2+)</name>
        <dbReference type="ChEBI" id="CHEBI:18420"/>
        <label>2</label>
    </ligand>
</feature>
<comment type="pathway">
    <text evidence="3">Lipid metabolism.</text>
</comment>
<evidence type="ECO:0000256" key="5">
    <source>
        <dbReference type="ARBA" id="ARBA00011738"/>
    </source>
</evidence>
<keyword evidence="17" id="KW-1208">Phospholipid metabolism</keyword>
<evidence type="ECO:0000256" key="16">
    <source>
        <dbReference type="ARBA" id="ARBA00048865"/>
    </source>
</evidence>
<keyword evidence="6 17" id="KW-1003">Cell membrane</keyword>
<dbReference type="GO" id="GO:0005886">
    <property type="term" value="C:plasma membrane"/>
    <property type="evidence" value="ECO:0007669"/>
    <property type="project" value="UniProtKB-SubCell"/>
</dbReference>
<feature type="binding site" evidence="17">
    <location>
        <position position="90"/>
    </location>
    <ligand>
        <name>Mg(2+)</name>
        <dbReference type="ChEBI" id="CHEBI:18420"/>
        <label>2</label>
    </ligand>
</feature>
<evidence type="ECO:0000313" key="22">
    <source>
        <dbReference type="Proteomes" id="UP000178666"/>
    </source>
</evidence>
<reference evidence="20 22" key="1">
    <citation type="journal article" date="2016" name="Plant Dis.">
        <title>Improved production of propionic acid using genome shuffling.</title>
        <authorList>
            <person name="Luna-Flores C.H."/>
            <person name="Palfreyman R.W."/>
            <person name="Kromer J.O."/>
            <person name="Nielsen L.K."/>
            <person name="Marcellin E."/>
        </authorList>
    </citation>
    <scope>NUCLEOTIDE SEQUENCE [LARGE SCALE GENOMIC DNA]</scope>
    <source>
        <strain evidence="20 22">F3E8</strain>
    </source>
</reference>
<evidence type="ECO:0000256" key="9">
    <source>
        <dbReference type="ARBA" id="ARBA00022723"/>
    </source>
</evidence>
<evidence type="ECO:0000313" key="19">
    <source>
        <dbReference type="EMBL" id="AMS04577.1"/>
    </source>
</evidence>
<dbReference type="InterPro" id="IPR044268">
    <property type="entry name" value="PIP_synthase_PgsA1"/>
</dbReference>
<organism evidence="19 21">
    <name type="scientific">Acidipropionibacterium acidipropionici</name>
    <dbReference type="NCBI Taxonomy" id="1748"/>
    <lineage>
        <taxon>Bacteria</taxon>
        <taxon>Bacillati</taxon>
        <taxon>Actinomycetota</taxon>
        <taxon>Actinomycetes</taxon>
        <taxon>Propionibacteriales</taxon>
        <taxon>Propionibacteriaceae</taxon>
        <taxon>Acidipropionibacterium</taxon>
    </lineage>
</organism>
<feature type="binding site" evidence="17">
    <location>
        <position position="86"/>
    </location>
    <ligand>
        <name>Mg(2+)</name>
        <dbReference type="ChEBI" id="CHEBI:18420"/>
        <label>1</label>
    </ligand>
</feature>
<evidence type="ECO:0000256" key="4">
    <source>
        <dbReference type="ARBA" id="ARBA00010441"/>
    </source>
</evidence>
<dbReference type="EC" id="2.7.8.-" evidence="17"/>
<dbReference type="Pfam" id="PF01066">
    <property type="entry name" value="CDP-OH_P_transf"/>
    <property type="match status" value="1"/>
</dbReference>
<dbReference type="OrthoDB" id="116551at2"/>
<evidence type="ECO:0000256" key="11">
    <source>
        <dbReference type="ARBA" id="ARBA00022989"/>
    </source>
</evidence>
<feature type="transmembrane region" description="Helical" evidence="17">
    <location>
        <begin position="152"/>
        <end position="171"/>
    </location>
</feature>
<comment type="catalytic activity">
    <reaction evidence="16 17">
        <text>a CDP-1,2-diacyl-sn-glycerol + 1D-myo-inositol 3-phosphate = a 1,2-diacyl-sn-glycero-3-phospho-(1D-myo-inositol-3-phosphate) + CMP + H(+)</text>
        <dbReference type="Rhea" id="RHEA:60504"/>
        <dbReference type="ChEBI" id="CHEBI:15378"/>
        <dbReference type="ChEBI" id="CHEBI:58088"/>
        <dbReference type="ChEBI" id="CHEBI:58332"/>
        <dbReference type="ChEBI" id="CHEBI:58401"/>
        <dbReference type="ChEBI" id="CHEBI:60377"/>
    </reaction>
</comment>
<accession>A0A142KEN9</accession>
<dbReference type="InterPro" id="IPR043130">
    <property type="entry name" value="CDP-OH_PTrfase_TM_dom"/>
</dbReference>
<feature type="active site" description="Proton acceptor" evidence="17">
    <location>
        <position position="90"/>
    </location>
</feature>
<evidence type="ECO:0000256" key="15">
    <source>
        <dbReference type="ARBA" id="ARBA00033137"/>
    </source>
</evidence>
<evidence type="ECO:0000256" key="8">
    <source>
        <dbReference type="ARBA" id="ARBA00022692"/>
    </source>
</evidence>
<evidence type="ECO:0000256" key="10">
    <source>
        <dbReference type="ARBA" id="ARBA00022842"/>
    </source>
</evidence>
<dbReference type="EMBL" id="CP014352">
    <property type="protein sequence ID" value="AMS04577.1"/>
    <property type="molecule type" value="Genomic_DNA"/>
</dbReference>
<evidence type="ECO:0000256" key="17">
    <source>
        <dbReference type="HAMAP-Rule" id="MF_02241"/>
    </source>
</evidence>
<dbReference type="GeneID" id="88085973"/>
<comment type="catalytic activity">
    <reaction evidence="13 17">
        <text>1,2-di-(9Z-octadecenoyl)-sn-glycero-3-cytidine-5'-diphosphate + 1D-myo-inositol 3-phosphate = 1,2-di-(9Z-octadecenoyl)-sn-glycero-3-phospho-(1D-myo-inositol-3-phosphate) + CMP + H(+)</text>
        <dbReference type="Rhea" id="RHEA:61216"/>
        <dbReference type="ChEBI" id="CHEBI:15378"/>
        <dbReference type="ChEBI" id="CHEBI:58401"/>
        <dbReference type="ChEBI" id="CHEBI:60377"/>
        <dbReference type="ChEBI" id="CHEBI:85356"/>
        <dbReference type="ChEBI" id="CHEBI:144472"/>
    </reaction>
</comment>
<comment type="subunit">
    <text evidence="5 17">Homodimer.</text>
</comment>
<dbReference type="Proteomes" id="UP000178666">
    <property type="component" value="Chromosome"/>
</dbReference>
<dbReference type="OMA" id="DGNMARQ"/>
<comment type="caution">
    <text evidence="17">Lacks conserved residue(s) required for the propagation of feature annotation.</text>
</comment>
<keyword evidence="17" id="KW-0444">Lipid biosynthesis</keyword>
<dbReference type="GO" id="GO:0000287">
    <property type="term" value="F:magnesium ion binding"/>
    <property type="evidence" value="ECO:0007669"/>
    <property type="project" value="UniProtKB-UniRule"/>
</dbReference>
<keyword evidence="22" id="KW-1185">Reference proteome</keyword>
<keyword evidence="10 17" id="KW-0460">Magnesium</keyword>
<comment type="function">
    <text evidence="17">Catalyzes the conjugation of the 1'-hydroxyl group of D-myo-inositol-3-phosphate (also named L-myo-inositol-1-phosphate) with a lipid tail of cytidine diphosphate diacylglycerol (CDP-DAG), forming phosphatidylinositol phosphate (PIP) and CMP. PIP is a precursor of phosphatidylinositol (PI) which is an essential lipid required for cell wall formation.</text>
</comment>
<evidence type="ECO:0000256" key="2">
    <source>
        <dbReference type="ARBA" id="ARBA00004805"/>
    </source>
</evidence>
<evidence type="ECO:0000256" key="7">
    <source>
        <dbReference type="ARBA" id="ARBA00022679"/>
    </source>
</evidence>
<keyword evidence="12 17" id="KW-0472">Membrane</keyword>
<feature type="binding site" evidence="17">
    <location>
        <position position="68"/>
    </location>
    <ligand>
        <name>Mg(2+)</name>
        <dbReference type="ChEBI" id="CHEBI:18420"/>
        <label>1</label>
    </ligand>
</feature>
<evidence type="ECO:0000313" key="21">
    <source>
        <dbReference type="Proteomes" id="UP000075221"/>
    </source>
</evidence>
<evidence type="ECO:0000256" key="18">
    <source>
        <dbReference type="RuleBase" id="RU003750"/>
    </source>
</evidence>
<keyword evidence="17" id="KW-0594">Phospholipid biosynthesis</keyword>
<evidence type="ECO:0000256" key="6">
    <source>
        <dbReference type="ARBA" id="ARBA00022475"/>
    </source>
</evidence>
<keyword evidence="7 17" id="KW-0808">Transferase</keyword>
<reference evidence="19 21" key="2">
    <citation type="submission" date="2016-02" db="EMBL/GenBank/DDBJ databases">
        <title>Complete Genome Sequence of Propionibacterium acidipropionici ATCC 55737.</title>
        <authorList>
            <person name="Luna Flores C.H."/>
            <person name="Nielsen L.K."/>
            <person name="Marcellin E."/>
        </authorList>
    </citation>
    <scope>NUCLEOTIDE SEQUENCE [LARGE SCALE GENOMIC DNA]</scope>
    <source>
        <strain evidence="19 21">ATCC 55737</strain>
    </source>
</reference>
<evidence type="ECO:0000256" key="13">
    <source>
        <dbReference type="ARBA" id="ARBA00023935"/>
    </source>
</evidence>
<dbReference type="KEGG" id="aaci:ASQ49_13265"/>
<feature type="binding site" evidence="17">
    <location>
        <position position="79"/>
    </location>
    <ligand>
        <name>a CDP-1,2-diacyl-sn-glycerol</name>
        <dbReference type="ChEBI" id="CHEBI:58332"/>
    </ligand>
</feature>
<dbReference type="PROSITE" id="PS00379">
    <property type="entry name" value="CDP_ALCOHOL_P_TRANSF"/>
    <property type="match status" value="1"/>
</dbReference>
<feature type="binding site" evidence="17">
    <location>
        <position position="65"/>
    </location>
    <ligand>
        <name>Mg(2+)</name>
        <dbReference type="ChEBI" id="CHEBI:18420"/>
        <label>1</label>
    </ligand>
</feature>
<evidence type="ECO:0000256" key="3">
    <source>
        <dbReference type="ARBA" id="ARBA00005189"/>
    </source>
</evidence>
<feature type="binding site" evidence="17">
    <location>
        <position position="69"/>
    </location>
    <ligand>
        <name>a CDP-1,2-diacyl-sn-glycerol</name>
        <dbReference type="ChEBI" id="CHEBI:58332"/>
    </ligand>
</feature>
<keyword evidence="11 17" id="KW-1133">Transmembrane helix</keyword>
<proteinExistence type="inferred from homology"/>
<keyword evidence="9 17" id="KW-0479">Metal-binding</keyword>
<dbReference type="HAMAP" id="MF_02241">
    <property type="entry name" value="PIP_synthase"/>
    <property type="match status" value="1"/>
</dbReference>
<comment type="cofactor">
    <cofactor evidence="17">
        <name>Mg(2+)</name>
        <dbReference type="ChEBI" id="CHEBI:18420"/>
    </cofactor>
    <text evidence="17">Contains a di-nuclear catalytic Mg(2+) center.</text>
</comment>
<dbReference type="InterPro" id="IPR000462">
    <property type="entry name" value="CDP-OH_P_trans"/>
</dbReference>
<dbReference type="InterPro" id="IPR048254">
    <property type="entry name" value="CDP_ALCOHOL_P_TRANSF_CS"/>
</dbReference>
<comment type="pathway">
    <text evidence="2 17">Phospholipid metabolism; phosphatidylinositol phosphate biosynthesis.</text>
</comment>
<feature type="binding site" evidence="17">
    <location>
        <begin position="28"/>
        <end position="31"/>
    </location>
    <ligand>
        <name>a CDP-1,2-diacyl-sn-glycerol</name>
        <dbReference type="ChEBI" id="CHEBI:58332"/>
    </ligand>
</feature>
<feature type="binding site" evidence="17">
    <location>
        <position position="65"/>
    </location>
    <ligand>
        <name>Mg(2+)</name>
        <dbReference type="ChEBI" id="CHEBI:18420"/>
        <label>2</label>
    </ligand>
</feature>
<gene>
    <name evidence="20" type="ORF">A8L58_04310</name>
    <name evidence="19" type="ORF">AXH35_02845</name>
</gene>
<evidence type="ECO:0000256" key="12">
    <source>
        <dbReference type="ARBA" id="ARBA00023136"/>
    </source>
</evidence>
<dbReference type="Gene3D" id="1.20.120.1760">
    <property type="match status" value="1"/>
</dbReference>
<evidence type="ECO:0000256" key="14">
    <source>
        <dbReference type="ARBA" id="ARBA00024082"/>
    </source>
</evidence>
<keyword evidence="8 17" id="KW-0812">Transmembrane</keyword>
<feature type="transmembrane region" description="Helical" evidence="17">
    <location>
        <begin position="21"/>
        <end position="44"/>
    </location>
</feature>
<feature type="transmembrane region" description="Helical" evidence="17">
    <location>
        <begin position="177"/>
        <end position="194"/>
    </location>
</feature>
<evidence type="ECO:0000313" key="20">
    <source>
        <dbReference type="EMBL" id="AOZ46067.1"/>
    </source>
</evidence>
<dbReference type="Proteomes" id="UP000075221">
    <property type="component" value="Chromosome"/>
</dbReference>
<dbReference type="RefSeq" id="WP_015070368.1">
    <property type="nucleotide sequence ID" value="NZ_CP013126.1"/>
</dbReference>
<keyword evidence="17" id="KW-0443">Lipid metabolism</keyword>
<feature type="transmembrane region" description="Helical" evidence="17">
    <location>
        <begin position="112"/>
        <end position="131"/>
    </location>
</feature>
<dbReference type="EMBL" id="CP015970">
    <property type="protein sequence ID" value="AOZ46067.1"/>
    <property type="molecule type" value="Genomic_DNA"/>
</dbReference>
<dbReference type="AlphaFoldDB" id="A0A142KEN9"/>
<evidence type="ECO:0000256" key="1">
    <source>
        <dbReference type="ARBA" id="ARBA00004651"/>
    </source>
</evidence>
<name>A0A142KEN9_9ACTN</name>
<feature type="binding site" evidence="17">
    <location>
        <position position="73"/>
    </location>
    <ligand>
        <name>a CDP-1,2-diacyl-sn-glycerol</name>
        <dbReference type="ChEBI" id="CHEBI:58332"/>
    </ligand>
</feature>
<comment type="subcellular location">
    <subcellularLocation>
        <location evidence="1 17">Cell membrane</location>
        <topology evidence="1 17">Multi-pass membrane protein</topology>
    </subcellularLocation>
</comment>
<comment type="similarity">
    <text evidence="4 17 18">Belongs to the CDP-alcohol phosphatidyltransferase class-I family.</text>
</comment>
<sequence length="207" mass="22423">MLEHFRAGWSKLMHPLAAALIRMHITPDMVTWAGTIGTVAMALICFPQGWLWQGAWLVALFIFSDSLDGNMARQLGRHSEWGSFLDSTLDRFGDAAIFAGVALYYAGHGHSVVWAGIAIAAMTFGQITSYVRAKAESLGKEAKMGLATRSDRLLIVLVGVELTGLAESGIFAHIFVWGLPVALCYLTLAGLVTVGQRMTAVRRQALS</sequence>
<protein>
    <recommendedName>
        <fullName evidence="14 17">Phosphatidylinositol phosphate synthase</fullName>
        <shortName evidence="17">PIP synthase</shortName>
        <ecNumber evidence="17">2.7.8.-</ecNumber>
    </recommendedName>
    <alternativeName>
        <fullName evidence="15 17">CDP-diacylglycerol--D-myo-inositol-3-phosphate 3-phosphatidyltransferase</fullName>
    </alternativeName>
</protein>
<dbReference type="NCBIfam" id="NF045883">
    <property type="entry name" value="PIPSynth"/>
    <property type="match status" value="1"/>
</dbReference>